<keyword evidence="2" id="KW-1185">Reference proteome</keyword>
<proteinExistence type="predicted"/>
<accession>A0A388M9B1</accession>
<protein>
    <submittedName>
        <fullName evidence="1">Uncharacterized protein</fullName>
    </submittedName>
</protein>
<name>A0A388M9B1_CHABU</name>
<dbReference type="OrthoDB" id="5535068at2759"/>
<reference evidence="1 2" key="1">
    <citation type="journal article" date="2018" name="Cell">
        <title>The Chara Genome: Secondary Complexity and Implications for Plant Terrestrialization.</title>
        <authorList>
            <person name="Nishiyama T."/>
            <person name="Sakayama H."/>
            <person name="Vries J.D."/>
            <person name="Buschmann H."/>
            <person name="Saint-Marcoux D."/>
            <person name="Ullrich K.K."/>
            <person name="Haas F.B."/>
            <person name="Vanderstraeten L."/>
            <person name="Becker D."/>
            <person name="Lang D."/>
            <person name="Vosolsobe S."/>
            <person name="Rombauts S."/>
            <person name="Wilhelmsson P.K.I."/>
            <person name="Janitza P."/>
            <person name="Kern R."/>
            <person name="Heyl A."/>
            <person name="Rumpler F."/>
            <person name="Villalobos L.I.A.C."/>
            <person name="Clay J.M."/>
            <person name="Skokan R."/>
            <person name="Toyoda A."/>
            <person name="Suzuki Y."/>
            <person name="Kagoshima H."/>
            <person name="Schijlen E."/>
            <person name="Tajeshwar N."/>
            <person name="Catarino B."/>
            <person name="Hetherington A.J."/>
            <person name="Saltykova A."/>
            <person name="Bonnot C."/>
            <person name="Breuninger H."/>
            <person name="Symeonidi A."/>
            <person name="Radhakrishnan G.V."/>
            <person name="Van Nieuwerburgh F."/>
            <person name="Deforce D."/>
            <person name="Chang C."/>
            <person name="Karol K.G."/>
            <person name="Hedrich R."/>
            <person name="Ulvskov P."/>
            <person name="Glockner G."/>
            <person name="Delwiche C.F."/>
            <person name="Petrasek J."/>
            <person name="Van de Peer Y."/>
            <person name="Friml J."/>
            <person name="Beilby M."/>
            <person name="Dolan L."/>
            <person name="Kohara Y."/>
            <person name="Sugano S."/>
            <person name="Fujiyama A."/>
            <person name="Delaux P.-M."/>
            <person name="Quint M."/>
            <person name="TheiBen G."/>
            <person name="Hagemann M."/>
            <person name="Harholt J."/>
            <person name="Dunand C."/>
            <person name="Zachgo S."/>
            <person name="Langdale J."/>
            <person name="Maumus F."/>
            <person name="Straeten D.V.D."/>
            <person name="Gould S.B."/>
            <person name="Rensing S.A."/>
        </authorList>
    </citation>
    <scope>NUCLEOTIDE SEQUENCE [LARGE SCALE GENOMIC DNA]</scope>
    <source>
        <strain evidence="1 2">S276</strain>
    </source>
</reference>
<evidence type="ECO:0000313" key="1">
    <source>
        <dbReference type="EMBL" id="GBG91168.1"/>
    </source>
</evidence>
<dbReference type="Gramene" id="GBG91168">
    <property type="protein sequence ID" value="GBG91168"/>
    <property type="gene ID" value="CBR_g52050"/>
</dbReference>
<dbReference type="Proteomes" id="UP000265515">
    <property type="component" value="Unassembled WGS sequence"/>
</dbReference>
<dbReference type="AlphaFoldDB" id="A0A388M9B1"/>
<organism evidence="1 2">
    <name type="scientific">Chara braunii</name>
    <name type="common">Braun's stonewort</name>
    <dbReference type="NCBI Taxonomy" id="69332"/>
    <lineage>
        <taxon>Eukaryota</taxon>
        <taxon>Viridiplantae</taxon>
        <taxon>Streptophyta</taxon>
        <taxon>Charophyceae</taxon>
        <taxon>Charales</taxon>
        <taxon>Characeae</taxon>
        <taxon>Chara</taxon>
    </lineage>
</organism>
<dbReference type="EMBL" id="BFEA01000878">
    <property type="protein sequence ID" value="GBG91168.1"/>
    <property type="molecule type" value="Genomic_DNA"/>
</dbReference>
<sequence length="279" mass="30469">MRGRTELDTGVADMREEIETETDEMIRATIRGGGTTEGIDAMSHAGDTTMETAEMIHEDDMSEEDLEETATMICAAGMREGDMARHLIRDMATTPIRVAATKSVRGSTSRKTGTDYVMAEKDGQRIDGEEVILSPRKRGVKKFLMKSSLDDIDTVESLRRALRQPMQCSILEYLVASNPDRDELQMITQKTRIPLSEEAQVAPKADAPTVTISEVTARADRMATVLRDGMEGVPPDKFYILGSGTVEAILNDGAVLDAVIDNGSEAVIIDEDLAEQVGL</sequence>
<comment type="caution">
    <text evidence="1">The sequence shown here is derived from an EMBL/GenBank/DDBJ whole genome shotgun (WGS) entry which is preliminary data.</text>
</comment>
<evidence type="ECO:0000313" key="2">
    <source>
        <dbReference type="Proteomes" id="UP000265515"/>
    </source>
</evidence>
<gene>
    <name evidence="1" type="ORF">CBR_g52050</name>
</gene>